<name>A0A8H4JUL9_9HYPO</name>
<gene>
    <name evidence="1" type="ORF">FACUT_4759</name>
</gene>
<evidence type="ECO:0000313" key="2">
    <source>
        <dbReference type="Proteomes" id="UP000536711"/>
    </source>
</evidence>
<dbReference type="OrthoDB" id="5002395at2759"/>
<reference evidence="1 2" key="1">
    <citation type="submission" date="2020-01" db="EMBL/GenBank/DDBJ databases">
        <title>Identification and distribution of gene clusters putatively required for synthesis of sphingolipid metabolism inhibitors in phylogenetically diverse species of the filamentous fungus Fusarium.</title>
        <authorList>
            <person name="Kim H.-S."/>
            <person name="Busman M."/>
            <person name="Brown D.W."/>
            <person name="Divon H."/>
            <person name="Uhlig S."/>
            <person name="Proctor R.H."/>
        </authorList>
    </citation>
    <scope>NUCLEOTIDE SEQUENCE [LARGE SCALE GENOMIC DNA]</scope>
    <source>
        <strain evidence="1 2">NRRL 13308</strain>
    </source>
</reference>
<dbReference type="Proteomes" id="UP000536711">
    <property type="component" value="Unassembled WGS sequence"/>
</dbReference>
<protein>
    <submittedName>
        <fullName evidence="1">Uncharacterized protein</fullName>
    </submittedName>
</protein>
<dbReference type="AlphaFoldDB" id="A0A8H4JUL9"/>
<organism evidence="1 2">
    <name type="scientific">Fusarium acutatum</name>
    <dbReference type="NCBI Taxonomy" id="78861"/>
    <lineage>
        <taxon>Eukaryota</taxon>
        <taxon>Fungi</taxon>
        <taxon>Dikarya</taxon>
        <taxon>Ascomycota</taxon>
        <taxon>Pezizomycotina</taxon>
        <taxon>Sordariomycetes</taxon>
        <taxon>Hypocreomycetidae</taxon>
        <taxon>Hypocreales</taxon>
        <taxon>Nectriaceae</taxon>
        <taxon>Fusarium</taxon>
        <taxon>Fusarium fujikuroi species complex</taxon>
    </lineage>
</organism>
<sequence length="291" mass="33703">MTVGPQLPLVKLQGTGSRACINPGLLGYWKQLLDRRLAWIHHNRDHPHINPNVDTSKLITDVDGLPTCENLPLEPDAFEPLPYCDKDSNSVEMRLLFEPANRAWAREHVAPKHFIDRVTHILQDKSAATHFAWGRIFDWLYNMDVNKGIRTLDLMEQIIDARKVYVRDIEQLKHFVDKPHTITQRSDSLCIQTMCRVIGLDVDVDEKFDWMYQPFHHMKLKCRADWIRNIIQPAHEALAAHKPDQRASIATFVGERAKALLEADHNVMLYRQLDNELIDMMNEIRSAVPPL</sequence>
<accession>A0A8H4JUL9</accession>
<dbReference type="EMBL" id="JAADJF010000110">
    <property type="protein sequence ID" value="KAF4438650.1"/>
    <property type="molecule type" value="Genomic_DNA"/>
</dbReference>
<keyword evidence="2" id="KW-1185">Reference proteome</keyword>
<comment type="caution">
    <text evidence="1">The sequence shown here is derived from an EMBL/GenBank/DDBJ whole genome shotgun (WGS) entry which is preliminary data.</text>
</comment>
<evidence type="ECO:0000313" key="1">
    <source>
        <dbReference type="EMBL" id="KAF4438650.1"/>
    </source>
</evidence>
<proteinExistence type="predicted"/>